<dbReference type="PANTHER" id="PTHR34072:SF42">
    <property type="entry name" value="INTEGRASE CATALYTIC DOMAIN-CONTAINING PROTEIN"/>
    <property type="match status" value="1"/>
</dbReference>
<keyword evidence="4" id="KW-0255">Endonuclease</keyword>
<keyword evidence="1" id="KW-0808">Transferase</keyword>
<keyword evidence="6" id="KW-0695">RNA-directed DNA polymerase</keyword>
<evidence type="ECO:0000256" key="1">
    <source>
        <dbReference type="ARBA" id="ARBA00022679"/>
    </source>
</evidence>
<dbReference type="InterPro" id="IPR043502">
    <property type="entry name" value="DNA/RNA_pol_sf"/>
</dbReference>
<dbReference type="GO" id="GO:0015074">
    <property type="term" value="P:DNA integration"/>
    <property type="evidence" value="ECO:0007669"/>
    <property type="project" value="InterPro"/>
</dbReference>
<evidence type="ECO:0000313" key="8">
    <source>
        <dbReference type="EMBL" id="KAK1784435.1"/>
    </source>
</evidence>
<dbReference type="GO" id="GO:0003964">
    <property type="term" value="F:RNA-directed DNA polymerase activity"/>
    <property type="evidence" value="ECO:0007669"/>
    <property type="project" value="UniProtKB-KW"/>
</dbReference>
<dbReference type="Gene3D" id="3.30.420.10">
    <property type="entry name" value="Ribonuclease H-like superfamily/Ribonuclease H"/>
    <property type="match status" value="1"/>
</dbReference>
<dbReference type="GO" id="GO:0003676">
    <property type="term" value="F:nucleic acid binding"/>
    <property type="evidence" value="ECO:0007669"/>
    <property type="project" value="InterPro"/>
</dbReference>
<evidence type="ECO:0000256" key="5">
    <source>
        <dbReference type="ARBA" id="ARBA00022801"/>
    </source>
</evidence>
<name>A0AAD8YNL3_9TELE</name>
<keyword evidence="9" id="KW-1185">Reference proteome</keyword>
<evidence type="ECO:0000313" key="9">
    <source>
        <dbReference type="Proteomes" id="UP001239994"/>
    </source>
</evidence>
<accession>A0AAD8YNL3</accession>
<proteinExistence type="predicted"/>
<dbReference type="Proteomes" id="UP001239994">
    <property type="component" value="Unassembled WGS sequence"/>
</dbReference>
<dbReference type="PANTHER" id="PTHR34072">
    <property type="entry name" value="ENZYMATIC POLYPROTEIN-RELATED"/>
    <property type="match status" value="1"/>
</dbReference>
<gene>
    <name evidence="8" type="ORF">P4O66_001579</name>
</gene>
<dbReference type="AlphaFoldDB" id="A0AAD8YNL3"/>
<dbReference type="InterPro" id="IPR036397">
    <property type="entry name" value="RNaseH_sf"/>
</dbReference>
<dbReference type="SUPFAM" id="SSF56672">
    <property type="entry name" value="DNA/RNA polymerases"/>
    <property type="match status" value="1"/>
</dbReference>
<evidence type="ECO:0000256" key="2">
    <source>
        <dbReference type="ARBA" id="ARBA00022695"/>
    </source>
</evidence>
<dbReference type="InterPro" id="IPR012337">
    <property type="entry name" value="RNaseH-like_sf"/>
</dbReference>
<evidence type="ECO:0000256" key="6">
    <source>
        <dbReference type="ARBA" id="ARBA00022918"/>
    </source>
</evidence>
<reference evidence="8" key="1">
    <citation type="submission" date="2023-03" db="EMBL/GenBank/DDBJ databases">
        <title>Electrophorus voltai genome.</title>
        <authorList>
            <person name="Bian C."/>
        </authorList>
    </citation>
    <scope>NUCLEOTIDE SEQUENCE</scope>
    <source>
        <strain evidence="8">CB-2022</strain>
        <tissue evidence="8">Muscle</tissue>
    </source>
</reference>
<dbReference type="SUPFAM" id="SSF53098">
    <property type="entry name" value="Ribonuclease H-like"/>
    <property type="match status" value="1"/>
</dbReference>
<feature type="domain" description="Integrase catalytic" evidence="7">
    <location>
        <begin position="5"/>
        <end position="187"/>
    </location>
</feature>
<evidence type="ECO:0000259" key="7">
    <source>
        <dbReference type="PROSITE" id="PS50994"/>
    </source>
</evidence>
<dbReference type="InterPro" id="IPR041373">
    <property type="entry name" value="RT_RNaseH"/>
</dbReference>
<sequence>MQQPDPRKPFVVEVEASDVGVGVVLSQQKEKGDKLYPIAYFSRKLSTAERHYGVGDHELSMKLSFEEWRHWLEGAQHPFKVITDHKIQTMKRLNSRQAWWGPQFMSRVWKGLLGKLNITVSLTSSYHPQANGQVKRMNQELGKFLRLYSQQNPETWSTYLAWTEYVQNSLCHAGTGLTLFECVLGYQPPLCMWIKLG</sequence>
<dbReference type="Pfam" id="PF17917">
    <property type="entry name" value="RT_RNaseH"/>
    <property type="match status" value="1"/>
</dbReference>
<dbReference type="GO" id="GO:0016787">
    <property type="term" value="F:hydrolase activity"/>
    <property type="evidence" value="ECO:0007669"/>
    <property type="project" value="UniProtKB-KW"/>
</dbReference>
<dbReference type="PROSITE" id="PS50994">
    <property type="entry name" value="INTEGRASE"/>
    <property type="match status" value="1"/>
</dbReference>
<protein>
    <recommendedName>
        <fullName evidence="7">Integrase catalytic domain-containing protein</fullName>
    </recommendedName>
</protein>
<evidence type="ECO:0000256" key="3">
    <source>
        <dbReference type="ARBA" id="ARBA00022722"/>
    </source>
</evidence>
<keyword evidence="2" id="KW-0548">Nucleotidyltransferase</keyword>
<dbReference type="EMBL" id="JAROKS010000169">
    <property type="protein sequence ID" value="KAK1784435.1"/>
    <property type="molecule type" value="Genomic_DNA"/>
</dbReference>
<dbReference type="CDD" id="cd09274">
    <property type="entry name" value="RNase_HI_RT_Ty3"/>
    <property type="match status" value="1"/>
</dbReference>
<comment type="caution">
    <text evidence="8">The sequence shown here is derived from an EMBL/GenBank/DDBJ whole genome shotgun (WGS) entry which is preliminary data.</text>
</comment>
<evidence type="ECO:0000256" key="4">
    <source>
        <dbReference type="ARBA" id="ARBA00022759"/>
    </source>
</evidence>
<dbReference type="InterPro" id="IPR001584">
    <property type="entry name" value="Integrase_cat-core"/>
</dbReference>
<organism evidence="8 9">
    <name type="scientific">Electrophorus voltai</name>
    <dbReference type="NCBI Taxonomy" id="2609070"/>
    <lineage>
        <taxon>Eukaryota</taxon>
        <taxon>Metazoa</taxon>
        <taxon>Chordata</taxon>
        <taxon>Craniata</taxon>
        <taxon>Vertebrata</taxon>
        <taxon>Euteleostomi</taxon>
        <taxon>Actinopterygii</taxon>
        <taxon>Neopterygii</taxon>
        <taxon>Teleostei</taxon>
        <taxon>Ostariophysi</taxon>
        <taxon>Gymnotiformes</taxon>
        <taxon>Gymnotoidei</taxon>
        <taxon>Gymnotidae</taxon>
        <taxon>Electrophorus</taxon>
    </lineage>
</organism>
<keyword evidence="5" id="KW-0378">Hydrolase</keyword>
<dbReference type="GO" id="GO:0004519">
    <property type="term" value="F:endonuclease activity"/>
    <property type="evidence" value="ECO:0007669"/>
    <property type="project" value="UniProtKB-KW"/>
</dbReference>
<dbReference type="Gene3D" id="3.10.20.370">
    <property type="match status" value="1"/>
</dbReference>
<keyword evidence="3" id="KW-0540">Nuclease</keyword>